<dbReference type="Pfam" id="PF04299">
    <property type="entry name" value="FMN_bind_2"/>
    <property type="match status" value="1"/>
</dbReference>
<evidence type="ECO:0000313" key="1">
    <source>
        <dbReference type="EMBL" id="SFK76791.1"/>
    </source>
</evidence>
<accession>A0A1I4C9Q2</accession>
<dbReference type="RefSeq" id="WP_092703288.1">
    <property type="nucleotide sequence ID" value="NZ_FOSR01000006.1"/>
</dbReference>
<protein>
    <submittedName>
        <fullName evidence="1">Negative transcriptional regulator, PaiB family</fullName>
    </submittedName>
</protein>
<name>A0A1I4C9Q2_9GAMM</name>
<dbReference type="AlphaFoldDB" id="A0A1I4C9Q2"/>
<dbReference type="Proteomes" id="UP000198725">
    <property type="component" value="Unassembled WGS sequence"/>
</dbReference>
<dbReference type="PIRSF" id="PIRSF010372">
    <property type="entry name" value="PaiB"/>
    <property type="match status" value="1"/>
</dbReference>
<dbReference type="PANTHER" id="PTHR35802">
    <property type="entry name" value="PROTEASE SYNTHASE AND SPORULATION PROTEIN PAI 2"/>
    <property type="match status" value="1"/>
</dbReference>
<sequence length="207" mass="23278">MYMPRHYQETRSEALHGLVDAYPFATVVTHADGELTANHLPFERVGAVLHGHVARGNEMAALDGAPVLVIFRGPHGYVSPNWYLTKHETGREVPTWNYAVVHVHGRLKVIEDATWLRALLERLTDRHEASEPAPWHVSDAPEDHIEKSLRAIVGIEIAIERIEGKFKLSQNHPERNRLGVIAGLRRRDGDGDAELADWMATQETSKP</sequence>
<gene>
    <name evidence="1" type="ORF">SAMN05192579_106137</name>
</gene>
<reference evidence="2" key="1">
    <citation type="submission" date="2016-10" db="EMBL/GenBank/DDBJ databases">
        <authorList>
            <person name="Varghese N."/>
            <person name="Submissions S."/>
        </authorList>
    </citation>
    <scope>NUCLEOTIDE SEQUENCE [LARGE SCALE GENOMIC DNA]</scope>
    <source>
        <strain evidence="2">MO64</strain>
    </source>
</reference>
<keyword evidence="2" id="KW-1185">Reference proteome</keyword>
<dbReference type="Gene3D" id="2.30.110.10">
    <property type="entry name" value="Electron Transport, Fmn-binding Protein, Chain A"/>
    <property type="match status" value="1"/>
</dbReference>
<dbReference type="EMBL" id="FOSR01000006">
    <property type="protein sequence ID" value="SFK76791.1"/>
    <property type="molecule type" value="Genomic_DNA"/>
</dbReference>
<dbReference type="InterPro" id="IPR007396">
    <property type="entry name" value="TR_PAI2-type"/>
</dbReference>
<dbReference type="InterPro" id="IPR012349">
    <property type="entry name" value="Split_barrel_FMN-bd"/>
</dbReference>
<evidence type="ECO:0000313" key="2">
    <source>
        <dbReference type="Proteomes" id="UP000198725"/>
    </source>
</evidence>
<organism evidence="1 2">
    <name type="scientific">Rhodanobacter glycinis</name>
    <dbReference type="NCBI Taxonomy" id="582702"/>
    <lineage>
        <taxon>Bacteria</taxon>
        <taxon>Pseudomonadati</taxon>
        <taxon>Pseudomonadota</taxon>
        <taxon>Gammaproteobacteria</taxon>
        <taxon>Lysobacterales</taxon>
        <taxon>Rhodanobacteraceae</taxon>
        <taxon>Rhodanobacter</taxon>
    </lineage>
</organism>
<dbReference type="PANTHER" id="PTHR35802:SF1">
    <property type="entry name" value="PROTEASE SYNTHASE AND SPORULATION PROTEIN PAI 2"/>
    <property type="match status" value="1"/>
</dbReference>
<dbReference type="SUPFAM" id="SSF50475">
    <property type="entry name" value="FMN-binding split barrel"/>
    <property type="match status" value="1"/>
</dbReference>
<proteinExistence type="predicted"/>